<reference evidence="1 2" key="1">
    <citation type="submission" date="2023-09" db="EMBL/GenBank/DDBJ databases">
        <title>Genomes of two closely related lineages of the louse Polyplax serrata with different host specificities.</title>
        <authorList>
            <person name="Martinu J."/>
            <person name="Tarabai H."/>
            <person name="Stefka J."/>
            <person name="Hypsa V."/>
        </authorList>
    </citation>
    <scope>NUCLEOTIDE SEQUENCE [LARGE SCALE GENOMIC DNA]</scope>
    <source>
        <strain evidence="1">98ZLc_SE</strain>
    </source>
</reference>
<keyword evidence="2" id="KW-1185">Reference proteome</keyword>
<sequence length="133" mass="15509">MPGKFKGLLIKQAFKALFVGSMAYYTYQEGLWDDAFHSSCFLGKFVERCPPEDDDENLNEFADIRNIVMDDPEPCYPFIPHSGFLLYKSGYIWNQIVIYTFWFFLDAPGEMWMAFLSLFEPKIKPKEISPCDS</sequence>
<dbReference type="EMBL" id="JAWJWF010000001">
    <property type="protein sequence ID" value="KAK6640479.1"/>
    <property type="molecule type" value="Genomic_DNA"/>
</dbReference>
<gene>
    <name evidence="1" type="ORF">RUM44_012174</name>
</gene>
<protein>
    <submittedName>
        <fullName evidence="1">Uncharacterized protein</fullName>
    </submittedName>
</protein>
<dbReference type="Proteomes" id="UP001359485">
    <property type="component" value="Unassembled WGS sequence"/>
</dbReference>
<name>A0ABR1BEM2_POLSC</name>
<proteinExistence type="predicted"/>
<evidence type="ECO:0000313" key="1">
    <source>
        <dbReference type="EMBL" id="KAK6640479.1"/>
    </source>
</evidence>
<evidence type="ECO:0000313" key="2">
    <source>
        <dbReference type="Proteomes" id="UP001359485"/>
    </source>
</evidence>
<organism evidence="1 2">
    <name type="scientific">Polyplax serrata</name>
    <name type="common">Common mouse louse</name>
    <dbReference type="NCBI Taxonomy" id="468196"/>
    <lineage>
        <taxon>Eukaryota</taxon>
        <taxon>Metazoa</taxon>
        <taxon>Ecdysozoa</taxon>
        <taxon>Arthropoda</taxon>
        <taxon>Hexapoda</taxon>
        <taxon>Insecta</taxon>
        <taxon>Pterygota</taxon>
        <taxon>Neoptera</taxon>
        <taxon>Paraneoptera</taxon>
        <taxon>Psocodea</taxon>
        <taxon>Troctomorpha</taxon>
        <taxon>Phthiraptera</taxon>
        <taxon>Anoplura</taxon>
        <taxon>Polyplacidae</taxon>
        <taxon>Polyplax</taxon>
    </lineage>
</organism>
<accession>A0ABR1BEM2</accession>
<comment type="caution">
    <text evidence="1">The sequence shown here is derived from an EMBL/GenBank/DDBJ whole genome shotgun (WGS) entry which is preliminary data.</text>
</comment>